<dbReference type="Proteomes" id="UP000215355">
    <property type="component" value="Chromosome 1"/>
</dbReference>
<feature type="transmembrane region" description="Helical" evidence="1">
    <location>
        <begin position="113"/>
        <end position="130"/>
    </location>
</feature>
<dbReference type="KEGG" id="smiz:4412673_00616"/>
<reference evidence="2 3" key="1">
    <citation type="submission" date="2017-06" db="EMBL/GenBank/DDBJ databases">
        <authorList>
            <consortium name="Pathogen Informatics"/>
        </authorList>
    </citation>
    <scope>NUCLEOTIDE SEQUENCE [LARGE SCALE GENOMIC DNA]</scope>
    <source>
        <strain evidence="2 3">NCTC12149</strain>
    </source>
</reference>
<name>A0AAJ4X9B8_9SPHI</name>
<accession>A0AAJ4X9B8</accession>
<dbReference type="AlphaFoldDB" id="A0AAJ4X9B8"/>
<evidence type="ECO:0000313" key="2">
    <source>
        <dbReference type="EMBL" id="SNV42183.1"/>
    </source>
</evidence>
<dbReference type="EMBL" id="LT906468">
    <property type="protein sequence ID" value="SNV42183.1"/>
    <property type="molecule type" value="Genomic_DNA"/>
</dbReference>
<sequence>MTTSRVREPYRFFTIRSELECTKRDSEQSEESISIFLRGFCHREHSERTIFLKVFQKNISPSLWVIRLKIRLSTNISPPLGVLSLNRPSIYYPFKIYNKSYQINSIQVGARKFLCLLSFFHCLMFILSYGK</sequence>
<keyword evidence="1" id="KW-0812">Transmembrane</keyword>
<evidence type="ECO:0000313" key="3">
    <source>
        <dbReference type="Proteomes" id="UP000215355"/>
    </source>
</evidence>
<gene>
    <name evidence="2" type="ORF">SAMEA4412673_00616</name>
</gene>
<keyword evidence="1" id="KW-1133">Transmembrane helix</keyword>
<organism evidence="2 3">
    <name type="scientific">Sphingobacterium mizutaii</name>
    <dbReference type="NCBI Taxonomy" id="1010"/>
    <lineage>
        <taxon>Bacteria</taxon>
        <taxon>Pseudomonadati</taxon>
        <taxon>Bacteroidota</taxon>
        <taxon>Sphingobacteriia</taxon>
        <taxon>Sphingobacteriales</taxon>
        <taxon>Sphingobacteriaceae</taxon>
        <taxon>Sphingobacterium</taxon>
    </lineage>
</organism>
<keyword evidence="1" id="KW-0472">Membrane</keyword>
<proteinExistence type="predicted"/>
<evidence type="ECO:0000256" key="1">
    <source>
        <dbReference type="SAM" id="Phobius"/>
    </source>
</evidence>
<protein>
    <submittedName>
        <fullName evidence="2">Uncharacterized protein</fullName>
    </submittedName>
</protein>